<name>A0ABQ7JG10_9APIC</name>
<gene>
    <name evidence="3" type="ORF">IE077_000255</name>
</gene>
<keyword evidence="2" id="KW-0812">Transmembrane</keyword>
<feature type="region of interest" description="Disordered" evidence="1">
    <location>
        <begin position="184"/>
        <end position="214"/>
    </location>
</feature>
<organism evidence="3 4">
    <name type="scientific">Cardiosporidium cionae</name>
    <dbReference type="NCBI Taxonomy" id="476202"/>
    <lineage>
        <taxon>Eukaryota</taxon>
        <taxon>Sar</taxon>
        <taxon>Alveolata</taxon>
        <taxon>Apicomplexa</taxon>
        <taxon>Aconoidasida</taxon>
        <taxon>Nephromycida</taxon>
        <taxon>Cardiosporidium</taxon>
    </lineage>
</organism>
<feature type="compositionally biased region" description="Polar residues" evidence="1">
    <location>
        <begin position="185"/>
        <end position="199"/>
    </location>
</feature>
<keyword evidence="2" id="KW-0472">Membrane</keyword>
<feature type="compositionally biased region" description="Polar residues" evidence="1">
    <location>
        <begin position="799"/>
        <end position="818"/>
    </location>
</feature>
<keyword evidence="2" id="KW-1133">Transmembrane helix</keyword>
<reference evidence="3 4" key="1">
    <citation type="journal article" date="2020" name="bioRxiv">
        <title>Metabolic contributions of an alphaproteobacterial endosymbiont in the apicomplexan Cardiosporidium cionae.</title>
        <authorList>
            <person name="Hunter E.S."/>
            <person name="Paight C.J."/>
            <person name="Lane C.E."/>
        </authorList>
    </citation>
    <scope>NUCLEOTIDE SEQUENCE [LARGE SCALE GENOMIC DNA]</scope>
    <source>
        <strain evidence="3">ESH_2018</strain>
    </source>
</reference>
<evidence type="ECO:0000256" key="2">
    <source>
        <dbReference type="SAM" id="Phobius"/>
    </source>
</evidence>
<dbReference type="Proteomes" id="UP000823046">
    <property type="component" value="Unassembled WGS sequence"/>
</dbReference>
<feature type="compositionally biased region" description="Polar residues" evidence="1">
    <location>
        <begin position="775"/>
        <end position="784"/>
    </location>
</feature>
<proteinExistence type="predicted"/>
<feature type="transmembrane region" description="Helical" evidence="2">
    <location>
        <begin position="49"/>
        <end position="66"/>
    </location>
</feature>
<dbReference type="EMBL" id="JADAQX010000013">
    <property type="protein sequence ID" value="KAF8822928.1"/>
    <property type="molecule type" value="Genomic_DNA"/>
</dbReference>
<protein>
    <submittedName>
        <fullName evidence="3">Uncharacterized protein</fullName>
    </submittedName>
</protein>
<evidence type="ECO:0000313" key="4">
    <source>
        <dbReference type="Proteomes" id="UP000823046"/>
    </source>
</evidence>
<feature type="region of interest" description="Disordered" evidence="1">
    <location>
        <begin position="741"/>
        <end position="819"/>
    </location>
</feature>
<feature type="compositionally biased region" description="Polar residues" evidence="1">
    <location>
        <begin position="757"/>
        <end position="768"/>
    </location>
</feature>
<evidence type="ECO:0000256" key="1">
    <source>
        <dbReference type="SAM" id="MobiDB-lite"/>
    </source>
</evidence>
<evidence type="ECO:0000313" key="3">
    <source>
        <dbReference type="EMBL" id="KAF8822928.1"/>
    </source>
</evidence>
<keyword evidence="4" id="KW-1185">Reference proteome</keyword>
<comment type="caution">
    <text evidence="3">The sequence shown here is derived from an EMBL/GenBank/DDBJ whole genome shotgun (WGS) entry which is preliminary data.</text>
</comment>
<sequence>MEKRNEDSADFSCHDLKNTAHFENGLADTSIASAEASILKDPITNKMRYAYVVLTALNFFFCYSYFSKQILSCVVLFAHSTSHRKKQKKHIHSEPRNADASKEKNWKDHSVKKVFSDDSLPLLLRRPENNNEFKEFAQRLRARLLVVDAHILCLQQERQALLGALWNIPAEIVSQVFSAQIICSPDSQEPPSKPGNKQSFVDEGDTKNPPLLSIESTKRVKPFSSRYDDIASLWSLASSDVPSIIEAAATDNPISNNPLDGRRGPLEAVFSDDNGNQILKRGIPSIATRLEANSLPTNLLGSASTEETVKPDTKKAFETFHSASSSLEADRLLGLSMEEKVNPPVEWHQEKYCFDATGNSLQNSLSPILNSLHPLISPSTSLVENANPLETLKGHSFNSEEILPLLDVSPLSALPCRVENHSISSEWHHVDSKEDEICVHDHGKRAHSSPMDDSAAFSYSNPHMDRCTLSTVCSKPCIPIANILDSEETLDSEIFKNFSMKVDPNHQANATFVAVSSTLLPERATCDKNKRRRAEFVPIEDDTTETSIAFTNSNQSKYFQGNSCTTRDSPISGEVTAVGIPWPLIKEDFPAKYSCNSYPSLRLAEISKSDKTIATSLNKEKFWPETVPPEQLQSVCSPSFLSNPVKQAIDVGNIGLELQKDIPCIPVDVNTEIGVLKPPKRMENAVEVHQEHQLDRERLKLSLRERLKLRNSTSEISEEKVMNVSTKTTPGGWPMEALQDSSNVRQADASTPPALPNSDNLRYNNESLSVEEKIQQMSQNSQKQPPLDASTEALETMAESLSSRPFDSSNLKGVQATSAPPHEHFKASVKKQKYLFPYIDWNTLETPLLREWMTHFGLKVALSGPSRKQMIAELQRVALYLTNLAEETHLLSGPTLKKVSDPLLRRNRKKEEFFSAMRRAIMQKEDLYEKMLLNVPVCLQDVHAYLKKGEEKGVESLE</sequence>
<accession>A0ABQ7JG10</accession>